<proteinExistence type="predicted"/>
<dbReference type="OrthoDB" id="10606501at2759"/>
<sequence length="156" mass="17091">MLQMLWHFLSSFFPRARCQGSREGSGNEVRGTPAPARGAQMPSFLGKQDGRAEATEKRPTILLVVGPAEQFPKTHTDWHLLPALPLGWPGIRTVLNGFSPGLQNREQGRLNLRPTPLTDTSPQKGDGSAAWGCGEPQEGVDLKLEKKAISLEWEVP</sequence>
<dbReference type="EMBL" id="SGJD01000116">
    <property type="protein sequence ID" value="KAB0406909.1"/>
    <property type="molecule type" value="Genomic_DNA"/>
</dbReference>
<feature type="region of interest" description="Disordered" evidence="1">
    <location>
        <begin position="99"/>
        <end position="137"/>
    </location>
</feature>
<dbReference type="Proteomes" id="UP000437017">
    <property type="component" value="Unassembled WGS sequence"/>
</dbReference>
<evidence type="ECO:0000313" key="4">
    <source>
        <dbReference type="Proteomes" id="UP000437017"/>
    </source>
</evidence>
<keyword evidence="4" id="KW-1185">Reference proteome</keyword>
<evidence type="ECO:0000256" key="1">
    <source>
        <dbReference type="SAM" id="MobiDB-lite"/>
    </source>
</evidence>
<name>A0A6A1QLA2_BALPH</name>
<feature type="region of interest" description="Disordered" evidence="1">
    <location>
        <begin position="19"/>
        <end position="52"/>
    </location>
</feature>
<evidence type="ECO:0000256" key="2">
    <source>
        <dbReference type="SAM" id="SignalP"/>
    </source>
</evidence>
<comment type="caution">
    <text evidence="3">The sequence shown here is derived from an EMBL/GenBank/DDBJ whole genome shotgun (WGS) entry which is preliminary data.</text>
</comment>
<gene>
    <name evidence="3" type="ORF">E2I00_002039</name>
</gene>
<keyword evidence="2" id="KW-0732">Signal</keyword>
<organism evidence="3 4">
    <name type="scientific">Balaenoptera physalus</name>
    <name type="common">Fin whale</name>
    <name type="synonym">Balaena physalus</name>
    <dbReference type="NCBI Taxonomy" id="9770"/>
    <lineage>
        <taxon>Eukaryota</taxon>
        <taxon>Metazoa</taxon>
        <taxon>Chordata</taxon>
        <taxon>Craniata</taxon>
        <taxon>Vertebrata</taxon>
        <taxon>Euteleostomi</taxon>
        <taxon>Mammalia</taxon>
        <taxon>Eutheria</taxon>
        <taxon>Laurasiatheria</taxon>
        <taxon>Artiodactyla</taxon>
        <taxon>Whippomorpha</taxon>
        <taxon>Cetacea</taxon>
        <taxon>Mysticeti</taxon>
        <taxon>Balaenopteridae</taxon>
        <taxon>Balaenoptera</taxon>
    </lineage>
</organism>
<feature type="signal peptide" evidence="2">
    <location>
        <begin position="1"/>
        <end position="18"/>
    </location>
</feature>
<accession>A0A6A1QLA2</accession>
<evidence type="ECO:0000313" key="3">
    <source>
        <dbReference type="EMBL" id="KAB0406909.1"/>
    </source>
</evidence>
<protein>
    <submittedName>
        <fullName evidence="3">Uncharacterized protein</fullName>
    </submittedName>
</protein>
<feature type="chain" id="PRO_5025454892" evidence="2">
    <location>
        <begin position="19"/>
        <end position="156"/>
    </location>
</feature>
<dbReference type="AlphaFoldDB" id="A0A6A1QLA2"/>
<reference evidence="3 4" key="1">
    <citation type="journal article" date="2019" name="PLoS ONE">
        <title>Genomic analyses reveal an absence of contemporary introgressive admixture between fin whales and blue whales, despite known hybrids.</title>
        <authorList>
            <person name="Westbury M.V."/>
            <person name="Petersen B."/>
            <person name="Lorenzen E.D."/>
        </authorList>
    </citation>
    <scope>NUCLEOTIDE SEQUENCE [LARGE SCALE GENOMIC DNA]</scope>
    <source>
        <strain evidence="3">FinWhale-01</strain>
    </source>
</reference>